<feature type="binding site" evidence="2">
    <location>
        <begin position="3"/>
        <end position="6"/>
    </location>
    <ligand>
        <name>substrate</name>
    </ligand>
</feature>
<dbReference type="HAMAP" id="MF_01139">
    <property type="entry name" value="ISPT"/>
    <property type="match status" value="1"/>
</dbReference>
<dbReference type="CDD" id="cd00475">
    <property type="entry name" value="Cis_IPPS"/>
    <property type="match status" value="1"/>
</dbReference>
<feature type="active site" evidence="2">
    <location>
        <position position="2"/>
    </location>
</feature>
<dbReference type="EMBL" id="CP022535">
    <property type="protein sequence ID" value="ASP28036.1"/>
    <property type="molecule type" value="Genomic_DNA"/>
</dbReference>
<protein>
    <recommendedName>
        <fullName evidence="2">Isoprenyl transferase</fullName>
        <ecNumber evidence="2">2.5.1.-</ecNumber>
    </recommendedName>
</protein>
<feature type="binding site" evidence="2">
    <location>
        <begin position="47"/>
        <end position="49"/>
    </location>
    <ligand>
        <name>substrate</name>
    </ligand>
</feature>
<dbReference type="InterPro" id="IPR036424">
    <property type="entry name" value="UPP_synth-like_sf"/>
</dbReference>
<feature type="binding site" evidence="2">
    <location>
        <position position="171"/>
    </location>
    <ligand>
        <name>substrate</name>
    </ligand>
</feature>
<organism evidence="3 4">
    <name type="scientific">Spiroplasma corruscae</name>
    <dbReference type="NCBI Taxonomy" id="216934"/>
    <lineage>
        <taxon>Bacteria</taxon>
        <taxon>Bacillati</taxon>
        <taxon>Mycoplasmatota</taxon>
        <taxon>Mollicutes</taxon>
        <taxon>Entomoplasmatales</taxon>
        <taxon>Spiroplasmataceae</taxon>
        <taxon>Spiroplasma</taxon>
    </lineage>
</organism>
<dbReference type="PROSITE" id="PS01066">
    <property type="entry name" value="UPP_SYNTHASE"/>
    <property type="match status" value="1"/>
</dbReference>
<evidence type="ECO:0000256" key="2">
    <source>
        <dbReference type="HAMAP-Rule" id="MF_01139"/>
    </source>
</evidence>
<dbReference type="Proteomes" id="UP000203229">
    <property type="component" value="Chromosome"/>
</dbReference>
<dbReference type="AlphaFoldDB" id="A0A222ENF6"/>
<feature type="binding site" evidence="2">
    <location>
        <position position="2"/>
    </location>
    <ligand>
        <name>Mg(2+)</name>
        <dbReference type="ChEBI" id="CHEBI:18420"/>
    </ligand>
</feature>
<feature type="binding site" evidence="2">
    <location>
        <position position="15"/>
    </location>
    <ligand>
        <name>substrate</name>
    </ligand>
</feature>
<dbReference type="EC" id="2.5.1.-" evidence="2"/>
<comment type="function">
    <text evidence="2">Catalyzes the condensation of isopentenyl diphosphate (IPP) with allylic pyrophosphates generating different type of terpenoids.</text>
</comment>
<feature type="binding site" evidence="2">
    <location>
        <begin position="177"/>
        <end position="179"/>
    </location>
    <ligand>
        <name>substrate</name>
    </ligand>
</feature>
<feature type="binding site" evidence="2">
    <location>
        <position position="190"/>
    </location>
    <ligand>
        <name>Mg(2+)</name>
        <dbReference type="ChEBI" id="CHEBI:18420"/>
    </ligand>
</feature>
<dbReference type="PANTHER" id="PTHR10291:SF0">
    <property type="entry name" value="DEHYDRODOLICHYL DIPHOSPHATE SYNTHASE 2"/>
    <property type="match status" value="1"/>
</dbReference>
<evidence type="ECO:0000313" key="4">
    <source>
        <dbReference type="Proteomes" id="UP000203229"/>
    </source>
</evidence>
<dbReference type="GO" id="GO:0016094">
    <property type="term" value="P:polyprenol biosynthetic process"/>
    <property type="evidence" value="ECO:0007669"/>
    <property type="project" value="TreeGrafter"/>
</dbReference>
<reference evidence="3 4" key="1">
    <citation type="submission" date="2017-07" db="EMBL/GenBank/DDBJ databases">
        <title>Complete genome sequence of Spiroplasma corruscae EC-1 (DSM 19793).</title>
        <authorList>
            <person name="Tsai Y.-M."/>
            <person name="Lo W.-S."/>
            <person name="Kuo C.-H."/>
        </authorList>
    </citation>
    <scope>NUCLEOTIDE SEQUENCE [LARGE SCALE GENOMIC DNA]</scope>
    <source>
        <strain evidence="3 4">EC-1</strain>
    </source>
</reference>
<dbReference type="Pfam" id="PF01255">
    <property type="entry name" value="Prenyltransf"/>
    <property type="match status" value="1"/>
</dbReference>
<gene>
    <name evidence="3" type="primary">uppS</name>
    <name evidence="3" type="ORF">SCORR_v1c02620</name>
</gene>
<keyword evidence="1 2" id="KW-0808">Transferase</keyword>
<feature type="binding site" evidence="2">
    <location>
        <position position="19"/>
    </location>
    <ligand>
        <name>substrate</name>
    </ligand>
</feature>
<comment type="similarity">
    <text evidence="2">Belongs to the UPP synthase family.</text>
</comment>
<dbReference type="Gene3D" id="3.40.1180.10">
    <property type="entry name" value="Decaprenyl diphosphate synthase-like"/>
    <property type="match status" value="1"/>
</dbReference>
<name>A0A222ENF6_9MOLU</name>
<dbReference type="SUPFAM" id="SSF64005">
    <property type="entry name" value="Undecaprenyl diphosphate synthase"/>
    <property type="match status" value="1"/>
</dbReference>
<dbReference type="InterPro" id="IPR001441">
    <property type="entry name" value="UPP_synth-like"/>
</dbReference>
<proteinExistence type="inferred from homology"/>
<feature type="binding site" evidence="2">
    <location>
        <position position="53"/>
    </location>
    <ligand>
        <name>substrate</name>
    </ligand>
</feature>
<accession>A0A222ENF6</accession>
<dbReference type="InterPro" id="IPR018520">
    <property type="entry name" value="UPP_synth-like_CS"/>
</dbReference>
<dbReference type="NCBIfam" id="TIGR00055">
    <property type="entry name" value="uppS"/>
    <property type="match status" value="1"/>
</dbReference>
<dbReference type="GO" id="GO:0045547">
    <property type="term" value="F:ditrans,polycis-polyprenyl diphosphate synthase [(2E,6E)-farnesyl diphosphate specific] activity"/>
    <property type="evidence" value="ECO:0007669"/>
    <property type="project" value="TreeGrafter"/>
</dbReference>
<comment type="subunit">
    <text evidence="2">Homodimer.</text>
</comment>
<feature type="binding site" evidence="2">
    <location>
        <position position="51"/>
    </location>
    <ligand>
        <name>substrate</name>
    </ligand>
</feature>
<evidence type="ECO:0000256" key="1">
    <source>
        <dbReference type="ARBA" id="ARBA00022679"/>
    </source>
</evidence>
<feature type="active site" description="Proton acceptor" evidence="2">
    <location>
        <position position="50"/>
    </location>
</feature>
<evidence type="ECO:0000313" key="3">
    <source>
        <dbReference type="EMBL" id="ASP28036.1"/>
    </source>
</evidence>
<keyword evidence="2" id="KW-0460">Magnesium</keyword>
<keyword evidence="4" id="KW-1185">Reference proteome</keyword>
<comment type="cofactor">
    <cofactor evidence="2">
        <name>Mg(2+)</name>
        <dbReference type="ChEBI" id="CHEBI:18420"/>
    </cofactor>
    <text evidence="2">Binds 2 magnesium ions per subunit.</text>
</comment>
<feature type="binding site" evidence="2">
    <location>
        <position position="7"/>
    </location>
    <ligand>
        <name>substrate</name>
    </ligand>
</feature>
<keyword evidence="2" id="KW-0479">Metal-binding</keyword>
<dbReference type="PANTHER" id="PTHR10291">
    <property type="entry name" value="DEHYDRODOLICHYL DIPHOSPHATE SYNTHASE FAMILY MEMBER"/>
    <property type="match status" value="1"/>
</dbReference>
<dbReference type="KEGG" id="scou:SCORR_v1c02620"/>
<sequence>MDGNGRWAKKFHRPRTYGHRVGMQNIWPTILAIKKQKIKYASFYCFSTENWNRPTQEVDFLIKFPVDLFNTKKRDKYLKNDIKVIWIGRRDKLPKETREAIEEMEDLTKDCKSLIFNICIDYGSFNEIEHATKLLLKDYINSKKNIEEFSINELFNKLYTKDSPPVDLLIRTSGEQRLSNFMLLQVSYAELYFTNKHWPEFCEKDLELAIDSFNNRDRRFGEIRNVK</sequence>
<dbReference type="GO" id="GO:0000287">
    <property type="term" value="F:magnesium ion binding"/>
    <property type="evidence" value="ECO:0007669"/>
    <property type="project" value="UniProtKB-UniRule"/>
</dbReference>